<sequence length="72" mass="8240">SEHLQVINDEKNFMTHLTSQIGQWGLRDADFNYNIVAVFGSQSTGKSALLNRLFGTTFDIMDETRWQQTMKG</sequence>
<dbReference type="Gene3D" id="3.40.50.300">
    <property type="entry name" value="P-loop containing nucleotide triphosphate hydrolases"/>
    <property type="match status" value="1"/>
</dbReference>
<dbReference type="PANTHER" id="PTHR45923:SF2">
    <property type="entry name" value="PROTEIN SEY1"/>
    <property type="match status" value="1"/>
</dbReference>
<feature type="non-terminal residue" evidence="8">
    <location>
        <position position="72"/>
    </location>
</feature>
<evidence type="ECO:0000313" key="8">
    <source>
        <dbReference type="EMBL" id="KAG1800594.1"/>
    </source>
</evidence>
<feature type="non-terminal residue" evidence="8">
    <location>
        <position position="1"/>
    </location>
</feature>
<evidence type="ECO:0000259" key="7">
    <source>
        <dbReference type="PROSITE" id="PS51715"/>
    </source>
</evidence>
<comment type="similarity">
    <text evidence="6">Belongs to the TRAFAC class dynamin-like GTPase superfamily. GB1/RHD3 GTPase family.</text>
</comment>
<dbReference type="Proteomes" id="UP000807769">
    <property type="component" value="Unassembled WGS sequence"/>
</dbReference>
<dbReference type="EMBL" id="JABBWG010000111">
    <property type="protein sequence ID" value="KAG1800594.1"/>
    <property type="molecule type" value="Genomic_DNA"/>
</dbReference>
<dbReference type="OrthoDB" id="2660095at2759"/>
<evidence type="ECO:0000256" key="2">
    <source>
        <dbReference type="ARBA" id="ARBA00022801"/>
    </source>
</evidence>
<dbReference type="GO" id="GO:0005783">
    <property type="term" value="C:endoplasmic reticulum"/>
    <property type="evidence" value="ECO:0007669"/>
    <property type="project" value="TreeGrafter"/>
</dbReference>
<keyword evidence="4" id="KW-0342">GTP-binding</keyword>
<keyword evidence="9" id="KW-1185">Reference proteome</keyword>
<keyword evidence="5" id="KW-0472">Membrane</keyword>
<dbReference type="InterPro" id="IPR027417">
    <property type="entry name" value="P-loop_NTPase"/>
</dbReference>
<keyword evidence="3" id="KW-0256">Endoplasmic reticulum</keyword>
<dbReference type="PROSITE" id="PS51715">
    <property type="entry name" value="G_GB1_RHD3"/>
    <property type="match status" value="1"/>
</dbReference>
<dbReference type="InterPro" id="IPR030386">
    <property type="entry name" value="G_GB1_RHD3_dom"/>
</dbReference>
<dbReference type="GO" id="GO:0016320">
    <property type="term" value="P:endoplasmic reticulum membrane fusion"/>
    <property type="evidence" value="ECO:0007669"/>
    <property type="project" value="TreeGrafter"/>
</dbReference>
<organism evidence="8 9">
    <name type="scientific">Suillus subaureus</name>
    <dbReference type="NCBI Taxonomy" id="48587"/>
    <lineage>
        <taxon>Eukaryota</taxon>
        <taxon>Fungi</taxon>
        <taxon>Dikarya</taxon>
        <taxon>Basidiomycota</taxon>
        <taxon>Agaricomycotina</taxon>
        <taxon>Agaricomycetes</taxon>
        <taxon>Agaricomycetidae</taxon>
        <taxon>Boletales</taxon>
        <taxon>Suillineae</taxon>
        <taxon>Suillaceae</taxon>
        <taxon>Suillus</taxon>
    </lineage>
</organism>
<dbReference type="RefSeq" id="XP_041185906.1">
    <property type="nucleotide sequence ID" value="XM_041329405.1"/>
</dbReference>
<dbReference type="GO" id="GO:0005525">
    <property type="term" value="F:GTP binding"/>
    <property type="evidence" value="ECO:0007669"/>
    <property type="project" value="UniProtKB-KW"/>
</dbReference>
<evidence type="ECO:0000256" key="1">
    <source>
        <dbReference type="ARBA" id="ARBA00022741"/>
    </source>
</evidence>
<feature type="domain" description="GB1/RHD3-type G" evidence="7">
    <location>
        <begin position="30"/>
        <end position="72"/>
    </location>
</feature>
<name>A0A9P7J368_9AGAM</name>
<evidence type="ECO:0000256" key="3">
    <source>
        <dbReference type="ARBA" id="ARBA00022824"/>
    </source>
</evidence>
<dbReference type="SUPFAM" id="SSF52540">
    <property type="entry name" value="P-loop containing nucleoside triphosphate hydrolases"/>
    <property type="match status" value="1"/>
</dbReference>
<dbReference type="AlphaFoldDB" id="A0A9P7J368"/>
<dbReference type="GO" id="GO:0003924">
    <property type="term" value="F:GTPase activity"/>
    <property type="evidence" value="ECO:0007669"/>
    <property type="project" value="TreeGrafter"/>
</dbReference>
<dbReference type="PANTHER" id="PTHR45923">
    <property type="entry name" value="PROTEIN SEY1"/>
    <property type="match status" value="1"/>
</dbReference>
<dbReference type="InterPro" id="IPR008803">
    <property type="entry name" value="RHD3/Sey1"/>
</dbReference>
<evidence type="ECO:0000256" key="5">
    <source>
        <dbReference type="ARBA" id="ARBA00023136"/>
    </source>
</evidence>
<protein>
    <recommendedName>
        <fullName evidence="7">GB1/RHD3-type G domain-containing protein</fullName>
    </recommendedName>
</protein>
<proteinExistence type="inferred from homology"/>
<evidence type="ECO:0000313" key="9">
    <source>
        <dbReference type="Proteomes" id="UP000807769"/>
    </source>
</evidence>
<evidence type="ECO:0000256" key="6">
    <source>
        <dbReference type="PROSITE-ProRule" id="PRU01052"/>
    </source>
</evidence>
<comment type="caution">
    <text evidence="8">The sequence shown here is derived from an EMBL/GenBank/DDBJ whole genome shotgun (WGS) entry which is preliminary data.</text>
</comment>
<keyword evidence="1" id="KW-0547">Nucleotide-binding</keyword>
<accession>A0A9P7J368</accession>
<reference evidence="8" key="1">
    <citation type="journal article" date="2020" name="New Phytol.">
        <title>Comparative genomics reveals dynamic genome evolution in host specialist ectomycorrhizal fungi.</title>
        <authorList>
            <person name="Lofgren L.A."/>
            <person name="Nguyen N.H."/>
            <person name="Vilgalys R."/>
            <person name="Ruytinx J."/>
            <person name="Liao H.L."/>
            <person name="Branco S."/>
            <person name="Kuo A."/>
            <person name="LaButti K."/>
            <person name="Lipzen A."/>
            <person name="Andreopoulos W."/>
            <person name="Pangilinan J."/>
            <person name="Riley R."/>
            <person name="Hundley H."/>
            <person name="Na H."/>
            <person name="Barry K."/>
            <person name="Grigoriev I.V."/>
            <person name="Stajich J.E."/>
            <person name="Kennedy P.G."/>
        </authorList>
    </citation>
    <scope>NUCLEOTIDE SEQUENCE</scope>
    <source>
        <strain evidence="8">MN1</strain>
    </source>
</reference>
<evidence type="ECO:0000256" key="4">
    <source>
        <dbReference type="ARBA" id="ARBA00023134"/>
    </source>
</evidence>
<dbReference type="GeneID" id="64623422"/>
<keyword evidence="2" id="KW-0378">Hydrolase</keyword>
<gene>
    <name evidence="8" type="ORF">BJ212DRAFT_1222370</name>
</gene>